<comment type="caution">
    <text evidence="10">The sequence shown here is derived from an EMBL/GenBank/DDBJ whole genome shotgun (WGS) entry which is preliminary data.</text>
</comment>
<proteinExistence type="predicted"/>
<accession>A0A834G4P2</accession>
<dbReference type="SUPFAM" id="SSF57850">
    <property type="entry name" value="RING/U-box"/>
    <property type="match status" value="1"/>
</dbReference>
<dbReference type="InterPro" id="IPR013083">
    <property type="entry name" value="Znf_RING/FYVE/PHD"/>
</dbReference>
<keyword evidence="7" id="KW-0862">Zinc</keyword>
<keyword evidence="11" id="KW-1185">Reference proteome</keyword>
<gene>
    <name evidence="10" type="ORF">RHSIM_Rhsim13G0211700</name>
</gene>
<reference evidence="10" key="1">
    <citation type="submission" date="2019-11" db="EMBL/GenBank/DDBJ databases">
        <authorList>
            <person name="Liu Y."/>
            <person name="Hou J."/>
            <person name="Li T.-Q."/>
            <person name="Guan C.-H."/>
            <person name="Wu X."/>
            <person name="Wu H.-Z."/>
            <person name="Ling F."/>
            <person name="Zhang R."/>
            <person name="Shi X.-G."/>
            <person name="Ren J.-P."/>
            <person name="Chen E.-F."/>
            <person name="Sun J.-M."/>
        </authorList>
    </citation>
    <scope>NUCLEOTIDE SEQUENCE</scope>
    <source>
        <strain evidence="10">Adult_tree_wgs_1</strain>
        <tissue evidence="10">Leaves</tissue>
    </source>
</reference>
<evidence type="ECO:0000259" key="9">
    <source>
        <dbReference type="PROSITE" id="PS50089"/>
    </source>
</evidence>
<dbReference type="CDD" id="cd16454">
    <property type="entry name" value="RING-H2_PA-TM-RING"/>
    <property type="match status" value="1"/>
</dbReference>
<feature type="domain" description="RING-type" evidence="9">
    <location>
        <begin position="108"/>
        <end position="149"/>
    </location>
</feature>
<dbReference type="EC" id="2.3.2.27" evidence="2"/>
<dbReference type="PANTHER" id="PTHR22937">
    <property type="entry name" value="E3 UBIQUITIN-PROTEIN LIGASE RNF165"/>
    <property type="match status" value="1"/>
</dbReference>
<organism evidence="10 11">
    <name type="scientific">Rhododendron simsii</name>
    <name type="common">Sims's rhododendron</name>
    <dbReference type="NCBI Taxonomy" id="118357"/>
    <lineage>
        <taxon>Eukaryota</taxon>
        <taxon>Viridiplantae</taxon>
        <taxon>Streptophyta</taxon>
        <taxon>Embryophyta</taxon>
        <taxon>Tracheophyta</taxon>
        <taxon>Spermatophyta</taxon>
        <taxon>Magnoliopsida</taxon>
        <taxon>eudicotyledons</taxon>
        <taxon>Gunneridae</taxon>
        <taxon>Pentapetalae</taxon>
        <taxon>asterids</taxon>
        <taxon>Ericales</taxon>
        <taxon>Ericaceae</taxon>
        <taxon>Ericoideae</taxon>
        <taxon>Rhodoreae</taxon>
        <taxon>Rhododendron</taxon>
    </lineage>
</organism>
<evidence type="ECO:0000256" key="7">
    <source>
        <dbReference type="ARBA" id="ARBA00022833"/>
    </source>
</evidence>
<evidence type="ECO:0000313" key="10">
    <source>
        <dbReference type="EMBL" id="KAF7121357.1"/>
    </source>
</evidence>
<dbReference type="SMART" id="SM00184">
    <property type="entry name" value="RING"/>
    <property type="match status" value="1"/>
</dbReference>
<protein>
    <recommendedName>
        <fullName evidence="2">RING-type E3 ubiquitin transferase</fullName>
        <ecNumber evidence="2">2.3.2.27</ecNumber>
    </recommendedName>
</protein>
<dbReference type="PANTHER" id="PTHR22937:SF136">
    <property type="entry name" value="RING-TYPE E3 UBIQUITIN TRANSFERASE"/>
    <property type="match status" value="1"/>
</dbReference>
<dbReference type="AlphaFoldDB" id="A0A834G4P2"/>
<comment type="catalytic activity">
    <reaction evidence="1">
        <text>S-ubiquitinyl-[E2 ubiquitin-conjugating enzyme]-L-cysteine + [acceptor protein]-L-lysine = [E2 ubiquitin-conjugating enzyme]-L-cysteine + N(6)-ubiquitinyl-[acceptor protein]-L-lysine.</text>
        <dbReference type="EC" id="2.3.2.27"/>
    </reaction>
</comment>
<dbReference type="OrthoDB" id="21204at2759"/>
<evidence type="ECO:0000256" key="5">
    <source>
        <dbReference type="ARBA" id="ARBA00022771"/>
    </source>
</evidence>
<dbReference type="InterPro" id="IPR001841">
    <property type="entry name" value="Znf_RING"/>
</dbReference>
<evidence type="ECO:0000256" key="4">
    <source>
        <dbReference type="ARBA" id="ARBA00022723"/>
    </source>
</evidence>
<evidence type="ECO:0000256" key="2">
    <source>
        <dbReference type="ARBA" id="ARBA00012483"/>
    </source>
</evidence>
<dbReference type="Gene3D" id="3.30.40.10">
    <property type="entry name" value="Zinc/RING finger domain, C3HC4 (zinc finger)"/>
    <property type="match status" value="1"/>
</dbReference>
<evidence type="ECO:0000256" key="6">
    <source>
        <dbReference type="ARBA" id="ARBA00022786"/>
    </source>
</evidence>
<keyword evidence="4" id="KW-0479">Metal-binding</keyword>
<name>A0A834G4P2_RHOSS</name>
<dbReference type="InterPro" id="IPR045191">
    <property type="entry name" value="MBR1/2-like"/>
</dbReference>
<dbReference type="Pfam" id="PF13639">
    <property type="entry name" value="zf-RING_2"/>
    <property type="match status" value="1"/>
</dbReference>
<keyword evidence="5 8" id="KW-0863">Zinc-finger</keyword>
<dbReference type="Proteomes" id="UP000626092">
    <property type="component" value="Unassembled WGS sequence"/>
</dbReference>
<evidence type="ECO:0000256" key="8">
    <source>
        <dbReference type="PROSITE-ProRule" id="PRU00175"/>
    </source>
</evidence>
<keyword evidence="3" id="KW-0808">Transferase</keyword>
<dbReference type="PROSITE" id="PS50089">
    <property type="entry name" value="ZF_RING_2"/>
    <property type="match status" value="1"/>
</dbReference>
<keyword evidence="6" id="KW-0833">Ubl conjugation pathway</keyword>
<sequence>MDEIQIAKSKAEILDKLANSSNYPDNSTGRVSAKLGGEEVDWERISGVTAELARWRARATNRDFWTVLEETELRVTVELARILEPTLDPVLKGLREAVVEEEEEGGLCGVCQEEMEVGEDVRAMGCRHKFHVFCIYKWLKHKNVCPLCRYSGVTDQ</sequence>
<evidence type="ECO:0000256" key="1">
    <source>
        <dbReference type="ARBA" id="ARBA00000900"/>
    </source>
</evidence>
<dbReference type="GO" id="GO:0008270">
    <property type="term" value="F:zinc ion binding"/>
    <property type="evidence" value="ECO:0007669"/>
    <property type="project" value="UniProtKB-KW"/>
</dbReference>
<dbReference type="EMBL" id="WJXA01000013">
    <property type="protein sequence ID" value="KAF7121357.1"/>
    <property type="molecule type" value="Genomic_DNA"/>
</dbReference>
<evidence type="ECO:0000313" key="11">
    <source>
        <dbReference type="Proteomes" id="UP000626092"/>
    </source>
</evidence>
<dbReference type="GO" id="GO:0061630">
    <property type="term" value="F:ubiquitin protein ligase activity"/>
    <property type="evidence" value="ECO:0007669"/>
    <property type="project" value="UniProtKB-EC"/>
</dbReference>
<evidence type="ECO:0000256" key="3">
    <source>
        <dbReference type="ARBA" id="ARBA00022679"/>
    </source>
</evidence>